<accession>A0A6N7PM41</accession>
<sequence length="879" mass="95361">MTDVHGKRQALLVAVAGKPESVPRVVSPLSRLARAAKIVPTTAAEVLRRAPDLVAKLGAEGGCLVLGEDVPEDVARALVAAARSGRGAARIVAPAALAQALSDTASADVIDAGALVLEPMFLALVEEARRASMGALVGLFVRSPAGRRVRRAASTRTPFLDGARLSFVLSEDVLARITRLAAGPFALAEQVVPGASRALEVTEVVAQGGADRIVCHARVGEVVVEVDLDEEMQGEGPLEVEAVMRRGSLVCRWSKQGASLTRKAPLRDGPVRLDVVPSPLEVATRHALAAPRSADVPSPASLAGAEASVTAARASLERYATRGANRPLEMVLVHVPRYRNSYDELELPSLAAARLAAFTRGHGFLTRIFDLQIAHADDPLDCFTDDAAVDGWLAGAESPRVAAAAERMWDSFGPELVRAAESGRRALVGFSIVDYFGHFQMNIAASLARLVKERTGFPTVLGGERDQVDGDRALATPNTFDYVVDGDGEVPLLGLLHLEAYRDRRAADIPGVWSREGESVTKNKLIRSHLNAMPRPDFDDVPFELYRGKPTERLLAALARDGLYQGEPIEPFAYLPYGFVKGCTAKCEFCSAKEWLDVQSPEKTADELMALAERYGVRDFMFLNNLVNVSPRLLERLCRRLVDAKAGLQWTDSCRPTDISAELAALMRESGCLLLNYGAESGSDKILELMKKGLLARDIVETLRSTHRAGIINRVNFIAGYFHETTEDVDATIHLVETLAEEIDIVGCFQGFYLFPGMGVDPEKAGIVLRPAFDRLKTGQVTLAYDEIGGLKWEDKRDVIDASRNRILVRMEELGIRTLDKINEYDLFWMSRRYDKATVTKYLLEVPPRPVGRRNQAPVAPGGQRGRVDGPAGGAGYLG</sequence>
<dbReference type="Gene3D" id="3.80.30.20">
    <property type="entry name" value="tm_1862 like domain"/>
    <property type="match status" value="1"/>
</dbReference>
<evidence type="ECO:0000256" key="1">
    <source>
        <dbReference type="ARBA" id="ARBA00001966"/>
    </source>
</evidence>
<dbReference type="SFLD" id="SFLDS00029">
    <property type="entry name" value="Radical_SAM"/>
    <property type="match status" value="1"/>
</dbReference>
<organism evidence="8 9">
    <name type="scientific">Polyangium spumosum</name>
    <dbReference type="NCBI Taxonomy" id="889282"/>
    <lineage>
        <taxon>Bacteria</taxon>
        <taxon>Pseudomonadati</taxon>
        <taxon>Myxococcota</taxon>
        <taxon>Polyangia</taxon>
        <taxon>Polyangiales</taxon>
        <taxon>Polyangiaceae</taxon>
        <taxon>Polyangium</taxon>
    </lineage>
</organism>
<name>A0A6N7PM41_9BACT</name>
<evidence type="ECO:0000313" key="9">
    <source>
        <dbReference type="Proteomes" id="UP000440224"/>
    </source>
</evidence>
<protein>
    <submittedName>
        <fullName evidence="8">Radical SAM protein</fullName>
    </submittedName>
</protein>
<dbReference type="InterPro" id="IPR058240">
    <property type="entry name" value="rSAM_sf"/>
</dbReference>
<keyword evidence="5" id="KW-0411">Iron-sulfur</keyword>
<evidence type="ECO:0000259" key="7">
    <source>
        <dbReference type="PROSITE" id="PS51918"/>
    </source>
</evidence>
<dbReference type="Gene3D" id="3.40.50.280">
    <property type="entry name" value="Cobalamin-binding domain"/>
    <property type="match status" value="1"/>
</dbReference>
<dbReference type="OrthoDB" id="9804952at2"/>
<gene>
    <name evidence="8" type="ORF">GF068_13030</name>
</gene>
<keyword evidence="4" id="KW-0408">Iron</keyword>
<comment type="caution">
    <text evidence="8">The sequence shown here is derived from an EMBL/GenBank/DDBJ whole genome shotgun (WGS) entry which is preliminary data.</text>
</comment>
<dbReference type="InterPro" id="IPR051198">
    <property type="entry name" value="BchE-like"/>
</dbReference>
<dbReference type="Proteomes" id="UP000440224">
    <property type="component" value="Unassembled WGS sequence"/>
</dbReference>
<evidence type="ECO:0000256" key="5">
    <source>
        <dbReference type="ARBA" id="ARBA00023014"/>
    </source>
</evidence>
<dbReference type="SMART" id="SM00729">
    <property type="entry name" value="Elp3"/>
    <property type="match status" value="1"/>
</dbReference>
<dbReference type="InterPro" id="IPR023404">
    <property type="entry name" value="rSAM_horseshoe"/>
</dbReference>
<dbReference type="GO" id="GO:0003824">
    <property type="term" value="F:catalytic activity"/>
    <property type="evidence" value="ECO:0007669"/>
    <property type="project" value="InterPro"/>
</dbReference>
<evidence type="ECO:0000313" key="8">
    <source>
        <dbReference type="EMBL" id="MRG92847.1"/>
    </source>
</evidence>
<feature type="domain" description="Radical SAM core" evidence="7">
    <location>
        <begin position="567"/>
        <end position="786"/>
    </location>
</feature>
<proteinExistence type="predicted"/>
<keyword evidence="9" id="KW-1185">Reference proteome</keyword>
<dbReference type="AlphaFoldDB" id="A0A6N7PM41"/>
<dbReference type="EMBL" id="WJIE01000003">
    <property type="protein sequence ID" value="MRG92847.1"/>
    <property type="molecule type" value="Genomic_DNA"/>
</dbReference>
<evidence type="ECO:0000256" key="6">
    <source>
        <dbReference type="SAM" id="MobiDB-lite"/>
    </source>
</evidence>
<comment type="cofactor">
    <cofactor evidence="1">
        <name>[4Fe-4S] cluster</name>
        <dbReference type="ChEBI" id="CHEBI:49883"/>
    </cofactor>
</comment>
<keyword evidence="3" id="KW-0479">Metal-binding</keyword>
<dbReference type="SUPFAM" id="SSF102114">
    <property type="entry name" value="Radical SAM enzymes"/>
    <property type="match status" value="1"/>
</dbReference>
<dbReference type="SFLD" id="SFLDG01082">
    <property type="entry name" value="B12-binding_domain_containing"/>
    <property type="match status" value="1"/>
</dbReference>
<dbReference type="PANTHER" id="PTHR43409">
    <property type="entry name" value="ANAEROBIC MAGNESIUM-PROTOPORPHYRIN IX MONOMETHYL ESTER CYCLASE-RELATED"/>
    <property type="match status" value="1"/>
</dbReference>
<evidence type="ECO:0000256" key="4">
    <source>
        <dbReference type="ARBA" id="ARBA00023004"/>
    </source>
</evidence>
<reference evidence="8 9" key="1">
    <citation type="submission" date="2019-10" db="EMBL/GenBank/DDBJ databases">
        <title>A soil myxobacterium in the family Polyangiaceae.</title>
        <authorList>
            <person name="Li Y."/>
            <person name="Wang J."/>
        </authorList>
    </citation>
    <scope>NUCLEOTIDE SEQUENCE [LARGE SCALE GENOMIC DNA]</scope>
    <source>
        <strain evidence="8 9">DSM 14734</strain>
    </source>
</reference>
<dbReference type="InterPro" id="IPR007197">
    <property type="entry name" value="rSAM"/>
</dbReference>
<dbReference type="InterPro" id="IPR006638">
    <property type="entry name" value="Elp3/MiaA/NifB-like_rSAM"/>
</dbReference>
<feature type="region of interest" description="Disordered" evidence="6">
    <location>
        <begin position="853"/>
        <end position="879"/>
    </location>
</feature>
<evidence type="ECO:0000256" key="3">
    <source>
        <dbReference type="ARBA" id="ARBA00022723"/>
    </source>
</evidence>
<keyword evidence="2" id="KW-0949">S-adenosyl-L-methionine</keyword>
<evidence type="ECO:0000256" key="2">
    <source>
        <dbReference type="ARBA" id="ARBA00022691"/>
    </source>
</evidence>
<dbReference type="PROSITE" id="PS51918">
    <property type="entry name" value="RADICAL_SAM"/>
    <property type="match status" value="1"/>
</dbReference>
<dbReference type="Pfam" id="PF04055">
    <property type="entry name" value="Radical_SAM"/>
    <property type="match status" value="1"/>
</dbReference>
<dbReference type="RefSeq" id="WP_153819672.1">
    <property type="nucleotide sequence ID" value="NZ_WJIE01000003.1"/>
</dbReference>
<dbReference type="GO" id="GO:0051536">
    <property type="term" value="F:iron-sulfur cluster binding"/>
    <property type="evidence" value="ECO:0007669"/>
    <property type="project" value="UniProtKB-KW"/>
</dbReference>
<dbReference type="GO" id="GO:0046872">
    <property type="term" value="F:metal ion binding"/>
    <property type="evidence" value="ECO:0007669"/>
    <property type="project" value="UniProtKB-KW"/>
</dbReference>